<gene>
    <name evidence="1" type="ORF">FCL42_17500</name>
</gene>
<dbReference type="InterPro" id="IPR010260">
    <property type="entry name" value="AlpA"/>
</dbReference>
<dbReference type="PANTHER" id="PTHR36154">
    <property type="entry name" value="DNA-BINDING TRANSCRIPTIONAL ACTIVATOR ALPA"/>
    <property type="match status" value="1"/>
</dbReference>
<name>A0A4V5NVT9_9GAMM</name>
<keyword evidence="2" id="KW-1185">Reference proteome</keyword>
<dbReference type="PANTHER" id="PTHR36154:SF1">
    <property type="entry name" value="DNA-BINDING TRANSCRIPTIONAL ACTIVATOR ALPA"/>
    <property type="match status" value="1"/>
</dbReference>
<reference evidence="1 2" key="1">
    <citation type="submission" date="2019-04" db="EMBL/GenBank/DDBJ databases">
        <authorList>
            <person name="Hwang J.C."/>
        </authorList>
    </citation>
    <scope>NUCLEOTIDE SEQUENCE [LARGE SCALE GENOMIC DNA]</scope>
    <source>
        <strain evidence="1 2">IMCC35002</strain>
    </source>
</reference>
<accession>A0A4V5NVT9</accession>
<proteinExistence type="predicted"/>
<dbReference type="Pfam" id="PF05930">
    <property type="entry name" value="Phage_AlpA"/>
    <property type="match status" value="1"/>
</dbReference>
<dbReference type="SUPFAM" id="SSF46955">
    <property type="entry name" value="Putative DNA-binding domain"/>
    <property type="match status" value="1"/>
</dbReference>
<dbReference type="RefSeq" id="WP_136864727.1">
    <property type="nucleotide sequence ID" value="NZ_SWCJ01000017.1"/>
</dbReference>
<dbReference type="EMBL" id="SWCJ01000017">
    <property type="protein sequence ID" value="TKB51822.1"/>
    <property type="molecule type" value="Genomic_DNA"/>
</dbReference>
<comment type="caution">
    <text evidence="1">The sequence shown here is derived from an EMBL/GenBank/DDBJ whole genome shotgun (WGS) entry which is preliminary data.</text>
</comment>
<dbReference type="Gene3D" id="1.10.238.160">
    <property type="match status" value="1"/>
</dbReference>
<dbReference type="OrthoDB" id="8455288at2"/>
<dbReference type="AlphaFoldDB" id="A0A4V5NVT9"/>
<organism evidence="1 2">
    <name type="scientific">Ferrimonas aestuarii</name>
    <dbReference type="NCBI Taxonomy" id="2569539"/>
    <lineage>
        <taxon>Bacteria</taxon>
        <taxon>Pseudomonadati</taxon>
        <taxon>Pseudomonadota</taxon>
        <taxon>Gammaproteobacteria</taxon>
        <taxon>Alteromonadales</taxon>
        <taxon>Ferrimonadaceae</taxon>
        <taxon>Ferrimonas</taxon>
    </lineage>
</organism>
<sequence>MTTTVTQPLRLLKLKQVMAMTGLARSTVYKYFSCQQFPKPVQLGARNVAWVEQEIQDWIAQKIALRDQLSHPE</sequence>
<evidence type="ECO:0000313" key="2">
    <source>
        <dbReference type="Proteomes" id="UP000305675"/>
    </source>
</evidence>
<protein>
    <submittedName>
        <fullName evidence="1">AlpA family transcriptional regulator</fullName>
    </submittedName>
</protein>
<dbReference type="Proteomes" id="UP000305675">
    <property type="component" value="Unassembled WGS sequence"/>
</dbReference>
<dbReference type="InterPro" id="IPR009061">
    <property type="entry name" value="DNA-bd_dom_put_sf"/>
</dbReference>
<evidence type="ECO:0000313" key="1">
    <source>
        <dbReference type="EMBL" id="TKB51822.1"/>
    </source>
</evidence>
<dbReference type="InterPro" id="IPR052931">
    <property type="entry name" value="Prophage_regulatory_activator"/>
</dbReference>